<dbReference type="EMBL" id="JACGCM010000628">
    <property type="protein sequence ID" value="KAF6169623.1"/>
    <property type="molecule type" value="Genomic_DNA"/>
</dbReference>
<sequence length="151" mass="17090">MTLSLDDAQRLIGLLADGDVPITEAGRKKKAMSTLSVARTYMLNVLRTFLLPVKKGGYVAVRYLYILEKDKANIKWSWGSAVLAHLFHNLGATSRTDGKQFAAYTTLLEVIWDPYRAERRSDHDFNKNTFFNGLTSSPDHAEPIYPNRVVR</sequence>
<name>A0A7J7NRA1_9MAGN</name>
<keyword evidence="3" id="KW-1185">Reference proteome</keyword>
<dbReference type="AlphaFoldDB" id="A0A7J7NRA1"/>
<protein>
    <recommendedName>
        <fullName evidence="1">Aminotransferase-like plant mobile domain-containing protein</fullName>
    </recommendedName>
</protein>
<dbReference type="InterPro" id="IPR019557">
    <property type="entry name" value="AminoTfrase-like_pln_mobile"/>
</dbReference>
<gene>
    <name evidence="2" type="ORF">GIB67_004015</name>
</gene>
<feature type="domain" description="Aminotransferase-like plant mobile" evidence="1">
    <location>
        <begin position="31"/>
        <end position="112"/>
    </location>
</feature>
<accession>A0A7J7NRA1</accession>
<organism evidence="2 3">
    <name type="scientific">Kingdonia uniflora</name>
    <dbReference type="NCBI Taxonomy" id="39325"/>
    <lineage>
        <taxon>Eukaryota</taxon>
        <taxon>Viridiplantae</taxon>
        <taxon>Streptophyta</taxon>
        <taxon>Embryophyta</taxon>
        <taxon>Tracheophyta</taxon>
        <taxon>Spermatophyta</taxon>
        <taxon>Magnoliopsida</taxon>
        <taxon>Ranunculales</taxon>
        <taxon>Circaeasteraceae</taxon>
        <taxon>Kingdonia</taxon>
    </lineage>
</organism>
<dbReference type="OrthoDB" id="1428937at2759"/>
<evidence type="ECO:0000259" key="1">
    <source>
        <dbReference type="Pfam" id="PF10536"/>
    </source>
</evidence>
<proteinExistence type="predicted"/>
<comment type="caution">
    <text evidence="2">The sequence shown here is derived from an EMBL/GenBank/DDBJ whole genome shotgun (WGS) entry which is preliminary data.</text>
</comment>
<evidence type="ECO:0000313" key="2">
    <source>
        <dbReference type="EMBL" id="KAF6169623.1"/>
    </source>
</evidence>
<reference evidence="2 3" key="1">
    <citation type="journal article" date="2020" name="IScience">
        <title>Genome Sequencing of the Endangered Kingdonia uniflora (Circaeasteraceae, Ranunculales) Reveals Potential Mechanisms of Evolutionary Specialization.</title>
        <authorList>
            <person name="Sun Y."/>
            <person name="Deng T."/>
            <person name="Zhang A."/>
            <person name="Moore M.J."/>
            <person name="Landis J.B."/>
            <person name="Lin N."/>
            <person name="Zhang H."/>
            <person name="Zhang X."/>
            <person name="Huang J."/>
            <person name="Zhang X."/>
            <person name="Sun H."/>
            <person name="Wang H."/>
        </authorList>
    </citation>
    <scope>NUCLEOTIDE SEQUENCE [LARGE SCALE GENOMIC DNA]</scope>
    <source>
        <strain evidence="2">TB1705</strain>
        <tissue evidence="2">Leaf</tissue>
    </source>
</reference>
<dbReference type="Pfam" id="PF10536">
    <property type="entry name" value="PMD"/>
    <property type="match status" value="1"/>
</dbReference>
<dbReference type="Proteomes" id="UP000541444">
    <property type="component" value="Unassembled WGS sequence"/>
</dbReference>
<evidence type="ECO:0000313" key="3">
    <source>
        <dbReference type="Proteomes" id="UP000541444"/>
    </source>
</evidence>